<evidence type="ECO:0000313" key="10">
    <source>
        <dbReference type="EMBL" id="ALI98735.1"/>
    </source>
</evidence>
<dbReference type="PROSITE" id="PS51471">
    <property type="entry name" value="FE2OG_OXY"/>
    <property type="match status" value="1"/>
</dbReference>
<dbReference type="GO" id="GO:0016787">
    <property type="term" value="F:hydrolase activity"/>
    <property type="evidence" value="ECO:0007669"/>
    <property type="project" value="UniProtKB-ARBA"/>
</dbReference>
<keyword evidence="4" id="KW-0460">Magnesium</keyword>
<dbReference type="InterPro" id="IPR037151">
    <property type="entry name" value="AlkB-like_sf"/>
</dbReference>
<keyword evidence="2" id="KW-0479">Metal-binding</keyword>
<dbReference type="AlphaFoldDB" id="A0A0P0CNK8"/>
<dbReference type="PANTHER" id="PTHR31212">
    <property type="entry name" value="ALPHA-KETOGLUTARATE-DEPENDENT DIOXYGENASE ALKB HOMOLOG 3"/>
    <property type="match status" value="1"/>
</dbReference>
<accession>A0A0P0CNK8</accession>
<comment type="cofactor">
    <cofactor evidence="1">
        <name>Fe(2+)</name>
        <dbReference type="ChEBI" id="CHEBI:29033"/>
    </cofactor>
</comment>
<dbReference type="Gene3D" id="2.60.120.590">
    <property type="entry name" value="Alpha-ketoglutarate-dependent dioxygenase AlkB-like"/>
    <property type="match status" value="1"/>
</dbReference>
<sequence length="205" mass="23637">MQELTDAFQRQFAAHQLPMPDAEVYLISDFIPPEEQKSLQQALTGKAAWRQEKIRMFGKQINQPRLTAWYADAGKAYTYSGLTWEPLPWIPELTALRNRLEELTGASFNSVLLNLYRHGQDSMGWHADDEPELGQNSIIASISIGQERTFSFRHRIQKSLKQTLTLPTGSLLLMAGPTQHFWHHQLPKTAKVMQPRINLTFRFIY</sequence>
<dbReference type="OrthoDB" id="190276at2"/>
<dbReference type="PANTHER" id="PTHR31212:SF4">
    <property type="entry name" value="ALPHA-KETOGLUTARATE-DEPENDENT DIOXYGENASE ALKB HOMOLOG 3"/>
    <property type="match status" value="1"/>
</dbReference>
<dbReference type="GO" id="GO:0016705">
    <property type="term" value="F:oxidoreductase activity, acting on paired donors, with incorporation or reduction of molecular oxygen"/>
    <property type="evidence" value="ECO:0007669"/>
    <property type="project" value="UniProtKB-ARBA"/>
</dbReference>
<keyword evidence="5" id="KW-0223">Dioxygenase</keyword>
<dbReference type="GO" id="GO:0046872">
    <property type="term" value="F:metal ion binding"/>
    <property type="evidence" value="ECO:0007669"/>
    <property type="project" value="UniProtKB-KW"/>
</dbReference>
<dbReference type="FunFam" id="2.60.120.590:FF:000004">
    <property type="entry name" value="DNA oxidative demethylase ALKBH2"/>
    <property type="match status" value="1"/>
</dbReference>
<name>A0A0P0CNK8_9BACT</name>
<dbReference type="EMBL" id="CP012643">
    <property type="protein sequence ID" value="ALI98735.1"/>
    <property type="molecule type" value="Genomic_DNA"/>
</dbReference>
<keyword evidence="8" id="KW-0234">DNA repair</keyword>
<dbReference type="InterPro" id="IPR005123">
    <property type="entry name" value="Oxoglu/Fe-dep_dioxygenase_dom"/>
</dbReference>
<evidence type="ECO:0000256" key="2">
    <source>
        <dbReference type="ARBA" id="ARBA00022723"/>
    </source>
</evidence>
<evidence type="ECO:0000256" key="3">
    <source>
        <dbReference type="ARBA" id="ARBA00022763"/>
    </source>
</evidence>
<dbReference type="GO" id="GO:0032451">
    <property type="term" value="F:demethylase activity"/>
    <property type="evidence" value="ECO:0007669"/>
    <property type="project" value="UniProtKB-ARBA"/>
</dbReference>
<dbReference type="InterPro" id="IPR027450">
    <property type="entry name" value="AlkB-like"/>
</dbReference>
<dbReference type="Proteomes" id="UP000061382">
    <property type="component" value="Chromosome"/>
</dbReference>
<proteinExistence type="predicted"/>
<dbReference type="KEGG" id="rti:DC20_06855"/>
<dbReference type="Pfam" id="PF13532">
    <property type="entry name" value="2OG-FeII_Oxy_2"/>
    <property type="match status" value="1"/>
</dbReference>
<keyword evidence="7" id="KW-0408">Iron</keyword>
<keyword evidence="6" id="KW-0560">Oxidoreductase</keyword>
<gene>
    <name evidence="10" type="ORF">DC20_06855</name>
</gene>
<feature type="domain" description="Fe2OG dioxygenase" evidence="9">
    <location>
        <begin position="107"/>
        <end position="205"/>
    </location>
</feature>
<dbReference type="InterPro" id="IPR032854">
    <property type="entry name" value="ALKBH3"/>
</dbReference>
<keyword evidence="11" id="KW-1185">Reference proteome</keyword>
<evidence type="ECO:0000256" key="8">
    <source>
        <dbReference type="ARBA" id="ARBA00023204"/>
    </source>
</evidence>
<evidence type="ECO:0000313" key="11">
    <source>
        <dbReference type="Proteomes" id="UP000061382"/>
    </source>
</evidence>
<evidence type="ECO:0000256" key="6">
    <source>
        <dbReference type="ARBA" id="ARBA00023002"/>
    </source>
</evidence>
<dbReference type="RefSeq" id="WP_062543148.1">
    <property type="nucleotide sequence ID" value="NZ_CP012643.1"/>
</dbReference>
<dbReference type="PATRIC" id="fig|512763.3.peg.1516"/>
<protein>
    <recommendedName>
        <fullName evidence="9">Fe2OG dioxygenase domain-containing protein</fullName>
    </recommendedName>
</protein>
<evidence type="ECO:0000256" key="1">
    <source>
        <dbReference type="ARBA" id="ARBA00001954"/>
    </source>
</evidence>
<dbReference type="SUPFAM" id="SSF51197">
    <property type="entry name" value="Clavaminate synthase-like"/>
    <property type="match status" value="1"/>
</dbReference>
<dbReference type="GO" id="GO:0006307">
    <property type="term" value="P:DNA alkylation repair"/>
    <property type="evidence" value="ECO:0007669"/>
    <property type="project" value="InterPro"/>
</dbReference>
<reference evidence="10 11" key="1">
    <citation type="submission" date="2015-08" db="EMBL/GenBank/DDBJ databases">
        <title>Complete genome sequence of Rufibacter tibetensis strain 1351t, a radiation-resistant bacterium from tibet plateau.</title>
        <authorList>
            <person name="Dai J."/>
        </authorList>
    </citation>
    <scope>NUCLEOTIDE SEQUENCE [LARGE SCALE GENOMIC DNA]</scope>
    <source>
        <strain evidence="10 11">1351</strain>
    </source>
</reference>
<dbReference type="GO" id="GO:0051213">
    <property type="term" value="F:dioxygenase activity"/>
    <property type="evidence" value="ECO:0007669"/>
    <property type="project" value="UniProtKB-KW"/>
</dbReference>
<organism evidence="10 11">
    <name type="scientific">Rufibacter tibetensis</name>
    <dbReference type="NCBI Taxonomy" id="512763"/>
    <lineage>
        <taxon>Bacteria</taxon>
        <taxon>Pseudomonadati</taxon>
        <taxon>Bacteroidota</taxon>
        <taxon>Cytophagia</taxon>
        <taxon>Cytophagales</taxon>
        <taxon>Hymenobacteraceae</taxon>
        <taxon>Rufibacter</taxon>
    </lineage>
</organism>
<evidence type="ECO:0000256" key="4">
    <source>
        <dbReference type="ARBA" id="ARBA00022842"/>
    </source>
</evidence>
<dbReference type="GO" id="GO:0140097">
    <property type="term" value="F:catalytic activity, acting on DNA"/>
    <property type="evidence" value="ECO:0007669"/>
    <property type="project" value="UniProtKB-ARBA"/>
</dbReference>
<evidence type="ECO:0000256" key="7">
    <source>
        <dbReference type="ARBA" id="ARBA00023004"/>
    </source>
</evidence>
<evidence type="ECO:0000256" key="5">
    <source>
        <dbReference type="ARBA" id="ARBA00022964"/>
    </source>
</evidence>
<evidence type="ECO:0000259" key="9">
    <source>
        <dbReference type="PROSITE" id="PS51471"/>
    </source>
</evidence>
<keyword evidence="3" id="KW-0227">DNA damage</keyword>